<dbReference type="Proteomes" id="UP000183263">
    <property type="component" value="Unassembled WGS sequence"/>
</dbReference>
<feature type="region of interest" description="Disordered" evidence="1">
    <location>
        <begin position="27"/>
        <end position="76"/>
    </location>
</feature>
<protein>
    <submittedName>
        <fullName evidence="2">Uncharacterized protein</fullName>
    </submittedName>
</protein>
<reference evidence="2 3" key="1">
    <citation type="submission" date="2016-10" db="EMBL/GenBank/DDBJ databases">
        <authorList>
            <person name="de Groot N.N."/>
        </authorList>
    </citation>
    <scope>NUCLEOTIDE SEQUENCE [LARGE SCALE GENOMIC DNA]</scope>
    <source>
        <strain evidence="2 3">DSM 44892</strain>
    </source>
</reference>
<evidence type="ECO:0000313" key="2">
    <source>
        <dbReference type="EMBL" id="SDJ12336.1"/>
    </source>
</evidence>
<sequence length="76" mass="8201">MSGPGIDRLREIRAGLEAEMARVVERAESDPPVWLPDGENTGPGTGGTDRRGTAGEETAANGRGDEEYYNPRSWLV</sequence>
<evidence type="ECO:0000256" key="1">
    <source>
        <dbReference type="SAM" id="MobiDB-lite"/>
    </source>
</evidence>
<dbReference type="RefSeq" id="WP_072739824.1">
    <property type="nucleotide sequence ID" value="NZ_CP048813.1"/>
</dbReference>
<dbReference type="AlphaFoldDB" id="A0A1G8R5T2"/>
<proteinExistence type="predicted"/>
<gene>
    <name evidence="2" type="ORF">SAMN05444695_11715</name>
</gene>
<dbReference type="EMBL" id="FNDN01000017">
    <property type="protein sequence ID" value="SDJ12336.1"/>
    <property type="molecule type" value="Genomic_DNA"/>
</dbReference>
<evidence type="ECO:0000313" key="3">
    <source>
        <dbReference type="Proteomes" id="UP000183263"/>
    </source>
</evidence>
<keyword evidence="3" id="KW-1185">Reference proteome</keyword>
<accession>A0A1G8R5T2</accession>
<name>A0A1G8R5T2_9NOCA</name>
<organism evidence="2 3">
    <name type="scientific">Rhodococcus triatomae</name>
    <dbReference type="NCBI Taxonomy" id="300028"/>
    <lineage>
        <taxon>Bacteria</taxon>
        <taxon>Bacillati</taxon>
        <taxon>Actinomycetota</taxon>
        <taxon>Actinomycetes</taxon>
        <taxon>Mycobacteriales</taxon>
        <taxon>Nocardiaceae</taxon>
        <taxon>Rhodococcus</taxon>
    </lineage>
</organism>